<comment type="caution">
    <text evidence="2">The sequence shown here is derived from an EMBL/GenBank/DDBJ whole genome shotgun (WGS) entry which is preliminary data.</text>
</comment>
<dbReference type="EMBL" id="MU167523">
    <property type="protein sequence ID" value="KAG0139786.1"/>
    <property type="molecule type" value="Genomic_DNA"/>
</dbReference>
<evidence type="ECO:0000313" key="2">
    <source>
        <dbReference type="EMBL" id="KAG0139786.1"/>
    </source>
</evidence>
<dbReference type="Gene3D" id="2.60.110.10">
    <property type="entry name" value="Thaumatin"/>
    <property type="match status" value="1"/>
</dbReference>
<dbReference type="AlphaFoldDB" id="A0A9P6N9N3"/>
<reference evidence="2" key="1">
    <citation type="submission" date="2013-11" db="EMBL/GenBank/DDBJ databases">
        <title>Genome sequence of the fusiform rust pathogen reveals effectors for host alternation and coevolution with pine.</title>
        <authorList>
            <consortium name="DOE Joint Genome Institute"/>
            <person name="Smith K."/>
            <person name="Pendleton A."/>
            <person name="Kubisiak T."/>
            <person name="Anderson C."/>
            <person name="Salamov A."/>
            <person name="Aerts A."/>
            <person name="Riley R."/>
            <person name="Clum A."/>
            <person name="Lindquist E."/>
            <person name="Ence D."/>
            <person name="Campbell M."/>
            <person name="Kronenberg Z."/>
            <person name="Feau N."/>
            <person name="Dhillon B."/>
            <person name="Hamelin R."/>
            <person name="Burleigh J."/>
            <person name="Smith J."/>
            <person name="Yandell M."/>
            <person name="Nelson C."/>
            <person name="Grigoriev I."/>
            <person name="Davis J."/>
        </authorList>
    </citation>
    <scope>NUCLEOTIDE SEQUENCE</scope>
    <source>
        <strain evidence="2">G11</strain>
    </source>
</reference>
<dbReference type="PANTHER" id="PTHR31048">
    <property type="entry name" value="OS03G0233200 PROTEIN"/>
    <property type="match status" value="1"/>
</dbReference>
<name>A0A9P6N9N3_9BASI</name>
<dbReference type="PRINTS" id="PR00347">
    <property type="entry name" value="THAUMATIN"/>
</dbReference>
<dbReference type="InterPro" id="IPR037176">
    <property type="entry name" value="Osmotin/thaumatin-like_sf"/>
</dbReference>
<dbReference type="SUPFAM" id="SSF49870">
    <property type="entry name" value="Osmotin, thaumatin-like protein"/>
    <property type="match status" value="1"/>
</dbReference>
<dbReference type="OrthoDB" id="430315at2759"/>
<sequence length="185" mass="19362">MFGLRSTFLPIVALAVFATNISAYTIQFQNHCGYTIWAAVGKASNGQPDSSVKFGQRLSQGETANFGVADSQLGIRAWGRTGCDDSGSNCQTGACNGGLVCNDAGITSHALLSEYGLGTDGRVYWDLSYVGGTINIPARLTGPDGQSVYCAAGNCPNMQAFQNTNDYGAIRNSAQGGTYTHTFCG</sequence>
<dbReference type="SMART" id="SM00205">
    <property type="entry name" value="THN"/>
    <property type="match status" value="1"/>
</dbReference>
<keyword evidence="1" id="KW-0732">Signal</keyword>
<dbReference type="InterPro" id="IPR001938">
    <property type="entry name" value="Thaumatin"/>
</dbReference>
<protein>
    <recommendedName>
        <fullName evidence="4">Osmotin thaumatin-like protein</fullName>
    </recommendedName>
</protein>
<evidence type="ECO:0000256" key="1">
    <source>
        <dbReference type="SAM" id="SignalP"/>
    </source>
</evidence>
<keyword evidence="3" id="KW-1185">Reference proteome</keyword>
<organism evidence="2 3">
    <name type="scientific">Cronartium quercuum f. sp. fusiforme G11</name>
    <dbReference type="NCBI Taxonomy" id="708437"/>
    <lineage>
        <taxon>Eukaryota</taxon>
        <taxon>Fungi</taxon>
        <taxon>Dikarya</taxon>
        <taxon>Basidiomycota</taxon>
        <taxon>Pucciniomycotina</taxon>
        <taxon>Pucciniomycetes</taxon>
        <taxon>Pucciniales</taxon>
        <taxon>Coleosporiaceae</taxon>
        <taxon>Cronartium</taxon>
    </lineage>
</organism>
<proteinExistence type="predicted"/>
<dbReference type="Proteomes" id="UP000886653">
    <property type="component" value="Unassembled WGS sequence"/>
</dbReference>
<evidence type="ECO:0008006" key="4">
    <source>
        <dbReference type="Google" id="ProtNLM"/>
    </source>
</evidence>
<feature type="signal peptide" evidence="1">
    <location>
        <begin position="1"/>
        <end position="23"/>
    </location>
</feature>
<dbReference type="PROSITE" id="PS51367">
    <property type="entry name" value="THAUMATIN_2"/>
    <property type="match status" value="1"/>
</dbReference>
<dbReference type="Pfam" id="PF00314">
    <property type="entry name" value="Thaumatin"/>
    <property type="match status" value="1"/>
</dbReference>
<accession>A0A9P6N9N3</accession>
<evidence type="ECO:0000313" key="3">
    <source>
        <dbReference type="Proteomes" id="UP000886653"/>
    </source>
</evidence>
<feature type="chain" id="PRO_5040129929" description="Osmotin thaumatin-like protein" evidence="1">
    <location>
        <begin position="24"/>
        <end position="185"/>
    </location>
</feature>
<gene>
    <name evidence="2" type="ORF">CROQUDRAFT_54231</name>
</gene>